<reference evidence="1" key="1">
    <citation type="submission" date="2013-11" db="EMBL/GenBank/DDBJ databases">
        <title>Genome sequence of the fusiform rust pathogen reveals effectors for host alternation and coevolution with pine.</title>
        <authorList>
            <consortium name="DOE Joint Genome Institute"/>
            <person name="Smith K."/>
            <person name="Pendleton A."/>
            <person name="Kubisiak T."/>
            <person name="Anderson C."/>
            <person name="Salamov A."/>
            <person name="Aerts A."/>
            <person name="Riley R."/>
            <person name="Clum A."/>
            <person name="Lindquist E."/>
            <person name="Ence D."/>
            <person name="Campbell M."/>
            <person name="Kronenberg Z."/>
            <person name="Feau N."/>
            <person name="Dhillon B."/>
            <person name="Hamelin R."/>
            <person name="Burleigh J."/>
            <person name="Smith J."/>
            <person name="Yandell M."/>
            <person name="Nelson C."/>
            <person name="Grigoriev I."/>
            <person name="Davis J."/>
        </authorList>
    </citation>
    <scope>NUCLEOTIDE SEQUENCE</scope>
    <source>
        <strain evidence="1">G11</strain>
    </source>
</reference>
<accession>A0A9P6NHQ2</accession>
<proteinExistence type="predicted"/>
<sequence>MHRQKIHLTCVTIILYVENNPANKSTKWNKHMAFYCSLASLLPKVQDQEYNIQFISKTTSATAIELADRIVEEFQ</sequence>
<gene>
    <name evidence="1" type="ORF">CROQUDRAFT_48319</name>
</gene>
<keyword evidence="2" id="KW-1185">Reference proteome</keyword>
<evidence type="ECO:0000313" key="2">
    <source>
        <dbReference type="Proteomes" id="UP000886653"/>
    </source>
</evidence>
<dbReference type="Proteomes" id="UP000886653">
    <property type="component" value="Unassembled WGS sequence"/>
</dbReference>
<protein>
    <submittedName>
        <fullName evidence="1">Uncharacterized protein</fullName>
    </submittedName>
</protein>
<comment type="caution">
    <text evidence="1">The sequence shown here is derived from an EMBL/GenBank/DDBJ whole genome shotgun (WGS) entry which is preliminary data.</text>
</comment>
<name>A0A9P6NHQ2_9BASI</name>
<dbReference type="EMBL" id="MU167310">
    <property type="protein sequence ID" value="KAG0143806.1"/>
    <property type="molecule type" value="Genomic_DNA"/>
</dbReference>
<organism evidence="1 2">
    <name type="scientific">Cronartium quercuum f. sp. fusiforme G11</name>
    <dbReference type="NCBI Taxonomy" id="708437"/>
    <lineage>
        <taxon>Eukaryota</taxon>
        <taxon>Fungi</taxon>
        <taxon>Dikarya</taxon>
        <taxon>Basidiomycota</taxon>
        <taxon>Pucciniomycotina</taxon>
        <taxon>Pucciniomycetes</taxon>
        <taxon>Pucciniales</taxon>
        <taxon>Coleosporiaceae</taxon>
        <taxon>Cronartium</taxon>
    </lineage>
</organism>
<dbReference type="AlphaFoldDB" id="A0A9P6NHQ2"/>
<dbReference type="OrthoDB" id="2246127at2759"/>
<evidence type="ECO:0000313" key="1">
    <source>
        <dbReference type="EMBL" id="KAG0143806.1"/>
    </source>
</evidence>